<reference evidence="2 3" key="1">
    <citation type="submission" date="2019-03" db="EMBL/GenBank/DDBJ databases">
        <authorList>
            <person name="Nijsse B."/>
        </authorList>
    </citation>
    <scope>NUCLEOTIDE SEQUENCE [LARGE SCALE GENOMIC DNA]</scope>
    <source>
        <strain evidence="2">Desulfoluna butyratoxydans MSL71</strain>
    </source>
</reference>
<name>A0A4U8YSE6_9BACT</name>
<feature type="transmembrane region" description="Helical" evidence="1">
    <location>
        <begin position="22"/>
        <end position="45"/>
    </location>
</feature>
<evidence type="ECO:0000313" key="2">
    <source>
        <dbReference type="EMBL" id="VFQ47286.1"/>
    </source>
</evidence>
<keyword evidence="3" id="KW-1185">Reference proteome</keyword>
<dbReference type="Pfam" id="PF12679">
    <property type="entry name" value="ABC2_membrane_2"/>
    <property type="match status" value="1"/>
</dbReference>
<accession>A0A4U8YSE6</accession>
<dbReference type="Proteomes" id="UP000507962">
    <property type="component" value="Unassembled WGS sequence"/>
</dbReference>
<dbReference type="PANTHER" id="PTHR43471:SF10">
    <property type="entry name" value="SLL1107 PROTEIN"/>
    <property type="match status" value="1"/>
</dbReference>
<feature type="transmembrane region" description="Helical" evidence="1">
    <location>
        <begin position="98"/>
        <end position="125"/>
    </location>
</feature>
<protein>
    <submittedName>
        <fullName evidence="2">Abc-2 family transporter protein</fullName>
    </submittedName>
</protein>
<proteinExistence type="predicted"/>
<evidence type="ECO:0000256" key="1">
    <source>
        <dbReference type="SAM" id="Phobius"/>
    </source>
</evidence>
<dbReference type="GO" id="GO:0005886">
    <property type="term" value="C:plasma membrane"/>
    <property type="evidence" value="ECO:0007669"/>
    <property type="project" value="UniProtKB-SubCell"/>
</dbReference>
<keyword evidence="1" id="KW-0472">Membrane</keyword>
<gene>
    <name evidence="2" type="ORF">MSL71_49810</name>
</gene>
<keyword evidence="1" id="KW-1133">Transmembrane helix</keyword>
<sequence length="254" mass="29167">MNIHHVLCVGKNTYKEVIRDKVYYVFFFFSLFVMLFSSLLGRLSIGETRVFIMDFSFFAMEITGVLISIFVGITLVYREIEQKTVFNILSKPVRRSEFIVGKFTGLFFALLLVETLMFVCIVFFLFYKNIDVSPGSLVVFGSILLKIIMILSCAVLFSVVSSPLVSGMFTLFFYVIGSVSYQIKHIYHVADSSVLQRVVYSLIPNFKNLDFSYQYVHMLDIDPKAVLVSWTYGIVYALTLLVISTKCFERKDLL</sequence>
<keyword evidence="1" id="KW-0812">Transmembrane</keyword>
<feature type="transmembrane region" description="Helical" evidence="1">
    <location>
        <begin position="225"/>
        <end position="243"/>
    </location>
</feature>
<feature type="transmembrane region" description="Helical" evidence="1">
    <location>
        <begin position="137"/>
        <end position="157"/>
    </location>
</feature>
<dbReference type="RefSeq" id="WP_180146793.1">
    <property type="nucleotide sequence ID" value="NZ_CAADHO010000015.1"/>
</dbReference>
<feature type="transmembrane region" description="Helical" evidence="1">
    <location>
        <begin position="164"/>
        <end position="183"/>
    </location>
</feature>
<dbReference type="GO" id="GO:0140359">
    <property type="term" value="F:ABC-type transporter activity"/>
    <property type="evidence" value="ECO:0007669"/>
    <property type="project" value="InterPro"/>
</dbReference>
<evidence type="ECO:0000313" key="3">
    <source>
        <dbReference type="Proteomes" id="UP000507962"/>
    </source>
</evidence>
<feature type="transmembrane region" description="Helical" evidence="1">
    <location>
        <begin position="57"/>
        <end position="77"/>
    </location>
</feature>
<dbReference type="EMBL" id="CAADHO010000015">
    <property type="protein sequence ID" value="VFQ47286.1"/>
    <property type="molecule type" value="Genomic_DNA"/>
</dbReference>
<dbReference type="PANTHER" id="PTHR43471">
    <property type="entry name" value="ABC TRANSPORTER PERMEASE"/>
    <property type="match status" value="1"/>
</dbReference>
<organism evidence="2 3">
    <name type="scientific">Desulfoluna butyratoxydans</name>
    <dbReference type="NCBI Taxonomy" id="231438"/>
    <lineage>
        <taxon>Bacteria</taxon>
        <taxon>Pseudomonadati</taxon>
        <taxon>Thermodesulfobacteriota</taxon>
        <taxon>Desulfobacteria</taxon>
        <taxon>Desulfobacterales</taxon>
        <taxon>Desulfolunaceae</taxon>
        <taxon>Desulfoluna</taxon>
    </lineage>
</organism>
<dbReference type="AlphaFoldDB" id="A0A4U8YSE6"/>